<evidence type="ECO:0000256" key="5">
    <source>
        <dbReference type="ARBA" id="ARBA00022989"/>
    </source>
</evidence>
<accession>A0A537J5J1</accession>
<comment type="subcellular location">
    <subcellularLocation>
        <location evidence="1">Cell membrane</location>
        <topology evidence="1">Multi-pass membrane protein</topology>
    </subcellularLocation>
</comment>
<dbReference type="PANTHER" id="PTHR37937:SF1">
    <property type="entry name" value="CONJUGATIVE TRANSFER: DNA TRANSPORT"/>
    <property type="match status" value="1"/>
</dbReference>
<dbReference type="Pfam" id="PF12696">
    <property type="entry name" value="TraG-D_C"/>
    <property type="match status" value="1"/>
</dbReference>
<evidence type="ECO:0000313" key="9">
    <source>
        <dbReference type="EMBL" id="TMI78753.1"/>
    </source>
</evidence>
<evidence type="ECO:0000256" key="7">
    <source>
        <dbReference type="SAM" id="MobiDB-lite"/>
    </source>
</evidence>
<keyword evidence="5" id="KW-1133">Transmembrane helix</keyword>
<comment type="similarity">
    <text evidence="2">Belongs to the VirD4/TraG family.</text>
</comment>
<dbReference type="InterPro" id="IPR003688">
    <property type="entry name" value="TraG/VirD4"/>
</dbReference>
<dbReference type="InterPro" id="IPR027417">
    <property type="entry name" value="P-loop_NTPase"/>
</dbReference>
<reference evidence="9 10" key="1">
    <citation type="journal article" date="2019" name="Nat. Microbiol.">
        <title>Mediterranean grassland soil C-N compound turnover is dependent on rainfall and depth, and is mediated by genomically divergent microorganisms.</title>
        <authorList>
            <person name="Diamond S."/>
            <person name="Andeer P.F."/>
            <person name="Li Z."/>
            <person name="Crits-Christoph A."/>
            <person name="Burstein D."/>
            <person name="Anantharaman K."/>
            <person name="Lane K.R."/>
            <person name="Thomas B.C."/>
            <person name="Pan C."/>
            <person name="Northen T.R."/>
            <person name="Banfield J.F."/>
        </authorList>
    </citation>
    <scope>NUCLEOTIDE SEQUENCE [LARGE SCALE GENOMIC DNA]</scope>
    <source>
        <strain evidence="9">NP_6</strain>
    </source>
</reference>
<dbReference type="GO" id="GO:0005886">
    <property type="term" value="C:plasma membrane"/>
    <property type="evidence" value="ECO:0007669"/>
    <property type="project" value="UniProtKB-SubCell"/>
</dbReference>
<dbReference type="InterPro" id="IPR051539">
    <property type="entry name" value="T4SS-coupling_protein"/>
</dbReference>
<evidence type="ECO:0000256" key="6">
    <source>
        <dbReference type="ARBA" id="ARBA00023136"/>
    </source>
</evidence>
<evidence type="ECO:0000256" key="1">
    <source>
        <dbReference type="ARBA" id="ARBA00004651"/>
    </source>
</evidence>
<dbReference type="Proteomes" id="UP000318093">
    <property type="component" value="Unassembled WGS sequence"/>
</dbReference>
<dbReference type="Gene3D" id="3.40.50.300">
    <property type="entry name" value="P-loop containing nucleotide triphosphate hydrolases"/>
    <property type="match status" value="1"/>
</dbReference>
<protein>
    <submittedName>
        <fullName evidence="9">Type IV secretory system conjugative DNA transfer family protein</fullName>
    </submittedName>
</protein>
<name>A0A537J5J1_9BACT</name>
<dbReference type="Pfam" id="PF02534">
    <property type="entry name" value="T4SS-DNA_transf"/>
    <property type="match status" value="1"/>
</dbReference>
<keyword evidence="6" id="KW-0472">Membrane</keyword>
<evidence type="ECO:0000313" key="10">
    <source>
        <dbReference type="Proteomes" id="UP000318093"/>
    </source>
</evidence>
<feature type="compositionally biased region" description="Low complexity" evidence="7">
    <location>
        <begin position="497"/>
        <end position="508"/>
    </location>
</feature>
<keyword evidence="4" id="KW-0812">Transmembrane</keyword>
<gene>
    <name evidence="9" type="ORF">E6H03_11505</name>
</gene>
<comment type="caution">
    <text evidence="9">The sequence shown here is derived from an EMBL/GenBank/DDBJ whole genome shotgun (WGS) entry which is preliminary data.</text>
</comment>
<evidence type="ECO:0000256" key="4">
    <source>
        <dbReference type="ARBA" id="ARBA00022692"/>
    </source>
</evidence>
<dbReference type="SUPFAM" id="SSF52540">
    <property type="entry name" value="P-loop containing nucleoside triphosphate hydrolases"/>
    <property type="match status" value="1"/>
</dbReference>
<proteinExistence type="inferred from homology"/>
<evidence type="ECO:0000256" key="2">
    <source>
        <dbReference type="ARBA" id="ARBA00008806"/>
    </source>
</evidence>
<dbReference type="CDD" id="cd01127">
    <property type="entry name" value="TrwB_TraG_TraD_VirD4"/>
    <property type="match status" value="1"/>
</dbReference>
<dbReference type="PANTHER" id="PTHR37937">
    <property type="entry name" value="CONJUGATIVE TRANSFER: DNA TRANSPORT"/>
    <property type="match status" value="1"/>
</dbReference>
<organism evidence="9 10">
    <name type="scientific">Candidatus Segetimicrobium genomatis</name>
    <dbReference type="NCBI Taxonomy" id="2569760"/>
    <lineage>
        <taxon>Bacteria</taxon>
        <taxon>Bacillati</taxon>
        <taxon>Candidatus Sysuimicrobiota</taxon>
        <taxon>Candidatus Sysuimicrobiia</taxon>
        <taxon>Candidatus Sysuimicrobiales</taxon>
        <taxon>Candidatus Segetimicrobiaceae</taxon>
        <taxon>Candidatus Segetimicrobium</taxon>
    </lineage>
</organism>
<dbReference type="EMBL" id="VBAN01000388">
    <property type="protein sequence ID" value="TMI78753.1"/>
    <property type="molecule type" value="Genomic_DNA"/>
</dbReference>
<dbReference type="InterPro" id="IPR032689">
    <property type="entry name" value="TraG-D_C"/>
</dbReference>
<feature type="region of interest" description="Disordered" evidence="7">
    <location>
        <begin position="471"/>
        <end position="508"/>
    </location>
</feature>
<feature type="domain" description="TraD/TraG TraM recognition site" evidence="8">
    <location>
        <begin position="317"/>
        <end position="433"/>
    </location>
</feature>
<dbReference type="AlphaFoldDB" id="A0A537J5J1"/>
<evidence type="ECO:0000259" key="8">
    <source>
        <dbReference type="Pfam" id="PF12696"/>
    </source>
</evidence>
<sequence>MSRRQIGVAAGLGIALGGMVLFHPRPIFWVDLACAAALVSVLGRIDTRARVYSPLMGARWAGRAEAGPLMAPGPFLLGLWGESRSPLYLTEERLSGHVMVVGPSRSGKTAGAIAPNLLLRDPGRESVVVLDVKAGPRSLWNVTAGRYGSRARLFCPFFEESIGYNPLARIDSIGAAQRKAALLVQNTTPRGLSGDARVYAAATCDLAALLFLHVQQDRPAGGHTIGAVYRLAMGGPALVREVLRSSRVAEVRERHGIFSARERRVQEAAVTGVLERLSPWADPLVGEVTSHHFDLGRIGDILDELVEQSNREGLRCPVRVYLAEFRQFGYLPGLSETLPTLRERGISVLLGVQVLSQIEEIYGPAEARTLLGNTETKLLFRAGDLETARMISAWLGRTTVPAISVTTRGRDRSTTVYPYVRPLMPPEELTRIPDGAVIALAGASPPLALWQARYFAVRGLTVSPPPFPLRRRTPRPIAVAAPNEPKMSPARRPAPRPAGGVAVRPPTA</sequence>
<keyword evidence="3" id="KW-1003">Cell membrane</keyword>
<evidence type="ECO:0000256" key="3">
    <source>
        <dbReference type="ARBA" id="ARBA00022475"/>
    </source>
</evidence>